<feature type="transmembrane region" description="Helical" evidence="1">
    <location>
        <begin position="169"/>
        <end position="187"/>
    </location>
</feature>
<proteinExistence type="predicted"/>
<name>A0A8H3J5H1_9LECA</name>
<dbReference type="OrthoDB" id="3061561at2759"/>
<evidence type="ECO:0000256" key="1">
    <source>
        <dbReference type="SAM" id="Phobius"/>
    </source>
</evidence>
<comment type="caution">
    <text evidence="2">The sequence shown here is derived from an EMBL/GenBank/DDBJ whole genome shotgun (WGS) entry which is preliminary data.</text>
</comment>
<keyword evidence="1" id="KW-0812">Transmembrane</keyword>
<dbReference type="AlphaFoldDB" id="A0A8H3J5H1"/>
<evidence type="ECO:0000313" key="2">
    <source>
        <dbReference type="EMBL" id="CAF9941049.1"/>
    </source>
</evidence>
<dbReference type="PANTHER" id="PTHR35043:SF7">
    <property type="entry name" value="TRANSCRIPTION FACTOR DOMAIN-CONTAINING PROTEIN"/>
    <property type="match status" value="1"/>
</dbReference>
<reference evidence="2" key="1">
    <citation type="submission" date="2021-03" db="EMBL/GenBank/DDBJ databases">
        <authorList>
            <person name="Tagirdzhanova G."/>
        </authorList>
    </citation>
    <scope>NUCLEOTIDE SEQUENCE</scope>
</reference>
<gene>
    <name evidence="2" type="ORF">IMSHALPRED_002407</name>
</gene>
<protein>
    <submittedName>
        <fullName evidence="2">Uncharacterized protein</fullName>
    </submittedName>
</protein>
<accession>A0A8H3J5H1</accession>
<feature type="transmembrane region" description="Helical" evidence="1">
    <location>
        <begin position="233"/>
        <end position="255"/>
    </location>
</feature>
<dbReference type="EMBL" id="CAJPDT010000140">
    <property type="protein sequence ID" value="CAF9941049.1"/>
    <property type="molecule type" value="Genomic_DNA"/>
</dbReference>
<sequence>MGGVCLKSKPGTYAQIGASEVIRAVKTCQTDSRKTENGSDWTLELNNITEDQIKDLAKSDALTKFIACGQALWLVTQVVSRLCQRQAITMLEVSTCVYVSCALIFYAAWWKKPQDCIIPITITCSDEEISSVVCDPMKSEYYHETKILEEFIWAGRHWLDPGEDNERKITLLLGLCPTLFGVIHVASWHITLPSDVGLWMWRASSIYCSIAGVVAAMIRSYADEDINIYVDVYLQVVLVIIYVIFRVYLIVEVFLSLRALPRSAFESVQWSSFLPHI</sequence>
<keyword evidence="3" id="KW-1185">Reference proteome</keyword>
<keyword evidence="1" id="KW-0472">Membrane</keyword>
<organism evidence="2 3">
    <name type="scientific">Imshaugia aleurites</name>
    <dbReference type="NCBI Taxonomy" id="172621"/>
    <lineage>
        <taxon>Eukaryota</taxon>
        <taxon>Fungi</taxon>
        <taxon>Dikarya</taxon>
        <taxon>Ascomycota</taxon>
        <taxon>Pezizomycotina</taxon>
        <taxon>Lecanoromycetes</taxon>
        <taxon>OSLEUM clade</taxon>
        <taxon>Lecanoromycetidae</taxon>
        <taxon>Lecanorales</taxon>
        <taxon>Lecanorineae</taxon>
        <taxon>Parmeliaceae</taxon>
        <taxon>Imshaugia</taxon>
    </lineage>
</organism>
<dbReference type="PANTHER" id="PTHR35043">
    <property type="entry name" value="TRANSCRIPTION FACTOR DOMAIN-CONTAINING PROTEIN"/>
    <property type="match status" value="1"/>
</dbReference>
<keyword evidence="1" id="KW-1133">Transmembrane helix</keyword>
<feature type="transmembrane region" description="Helical" evidence="1">
    <location>
        <begin position="199"/>
        <end position="221"/>
    </location>
</feature>
<evidence type="ECO:0000313" key="3">
    <source>
        <dbReference type="Proteomes" id="UP000664534"/>
    </source>
</evidence>
<feature type="transmembrane region" description="Helical" evidence="1">
    <location>
        <begin position="90"/>
        <end position="109"/>
    </location>
</feature>
<dbReference type="Proteomes" id="UP000664534">
    <property type="component" value="Unassembled WGS sequence"/>
</dbReference>